<proteinExistence type="predicted"/>
<gene>
    <name evidence="2" type="ORF">H8Z76_13035</name>
</gene>
<keyword evidence="1" id="KW-0732">Signal</keyword>
<sequence length="410" mass="45871">MKNKGMKLLLLAMTVAGLTGAAPIGVLADTTDEGVTSEAAIEETTETADTAEGGRSVNYYSLSKDGGNWDGSHYTKTDGTLAKDVFFFDGQYTYYLMTDGSPMKDKLTYHPDGEHIIYFDTEGHEVFTTFRYCPGVGYTCYFDSQGYLYKDQITFVGDKVYYLNANGAMEQSGWFGFANGRDYGFANQDGTLITTGWGYDPYGRVVFYHWNGMVARGLITDNVWYYNMDETDGHYVGQFPYSGSTGSESANTITVDGYTFNVDTMNAVSAASRNADEYGYESREMSYGNTVVDGIDYASVFNAQGYLNGNTDVKAAGFTTDNAILHFVKDGMPASRVALREFNVTKYRANYYDELNPKYGDDWKLYYYDYMCYGKSAGKVANKYITRKASRLAGHDFDYAALVRDYPEYR</sequence>
<comment type="caution">
    <text evidence="2">The sequence shown here is derived from an EMBL/GenBank/DDBJ whole genome shotgun (WGS) entry which is preliminary data.</text>
</comment>
<accession>A0ABR7ID89</accession>
<name>A0ABR7ID89_9FIRM</name>
<feature type="chain" id="PRO_5047328375" evidence="1">
    <location>
        <begin position="22"/>
        <end position="410"/>
    </location>
</feature>
<dbReference type="RefSeq" id="WP_186982778.1">
    <property type="nucleotide sequence ID" value="NZ_JACOQH010000013.1"/>
</dbReference>
<dbReference type="Proteomes" id="UP000621540">
    <property type="component" value="Unassembled WGS sequence"/>
</dbReference>
<evidence type="ECO:0000313" key="3">
    <source>
        <dbReference type="Proteomes" id="UP000621540"/>
    </source>
</evidence>
<dbReference type="SUPFAM" id="SSF69360">
    <property type="entry name" value="Cell wall binding repeat"/>
    <property type="match status" value="1"/>
</dbReference>
<feature type="signal peptide" evidence="1">
    <location>
        <begin position="1"/>
        <end position="21"/>
    </location>
</feature>
<reference evidence="2 3" key="1">
    <citation type="submission" date="2020-08" db="EMBL/GenBank/DDBJ databases">
        <title>Genome public.</title>
        <authorList>
            <person name="Liu C."/>
            <person name="Sun Q."/>
        </authorList>
    </citation>
    <scope>NUCLEOTIDE SEQUENCE [LARGE SCALE GENOMIC DNA]</scope>
    <source>
        <strain evidence="2 3">BX0805</strain>
    </source>
</reference>
<dbReference type="EMBL" id="JACOQH010000013">
    <property type="protein sequence ID" value="MBC5754907.1"/>
    <property type="molecule type" value="Genomic_DNA"/>
</dbReference>
<organism evidence="2 3">
    <name type="scientific">Roseburia yibonii</name>
    <dbReference type="NCBI Taxonomy" id="2763063"/>
    <lineage>
        <taxon>Bacteria</taxon>
        <taxon>Bacillati</taxon>
        <taxon>Bacillota</taxon>
        <taxon>Clostridia</taxon>
        <taxon>Lachnospirales</taxon>
        <taxon>Lachnospiraceae</taxon>
        <taxon>Roseburia</taxon>
    </lineage>
</organism>
<evidence type="ECO:0000256" key="1">
    <source>
        <dbReference type="SAM" id="SignalP"/>
    </source>
</evidence>
<keyword evidence="3" id="KW-1185">Reference proteome</keyword>
<evidence type="ECO:0000313" key="2">
    <source>
        <dbReference type="EMBL" id="MBC5754907.1"/>
    </source>
</evidence>
<dbReference type="Gene3D" id="2.10.270.10">
    <property type="entry name" value="Cholin Binding"/>
    <property type="match status" value="1"/>
</dbReference>
<protein>
    <submittedName>
        <fullName evidence="2">Uncharacterized protein</fullName>
    </submittedName>
</protein>